<organism evidence="1 2">
    <name type="scientific">Neophaeococcomyces mojaviensis</name>
    <dbReference type="NCBI Taxonomy" id="3383035"/>
    <lineage>
        <taxon>Eukaryota</taxon>
        <taxon>Fungi</taxon>
        <taxon>Dikarya</taxon>
        <taxon>Ascomycota</taxon>
        <taxon>Pezizomycotina</taxon>
        <taxon>Eurotiomycetes</taxon>
        <taxon>Chaetothyriomycetidae</taxon>
        <taxon>Chaetothyriales</taxon>
        <taxon>Chaetothyriales incertae sedis</taxon>
        <taxon>Neophaeococcomyces</taxon>
    </lineage>
</organism>
<protein>
    <submittedName>
        <fullName evidence="1">Uncharacterized protein</fullName>
    </submittedName>
</protein>
<gene>
    <name evidence="1" type="ORF">H2198_005865</name>
</gene>
<accession>A0ACC3A4J7</accession>
<dbReference type="Proteomes" id="UP001172386">
    <property type="component" value="Unassembled WGS sequence"/>
</dbReference>
<reference evidence="1" key="1">
    <citation type="submission" date="2022-10" db="EMBL/GenBank/DDBJ databases">
        <title>Culturing micro-colonial fungi from biological soil crusts in the Mojave desert and describing Neophaeococcomyces mojavensis, and introducing the new genera and species Taxawa tesnikishii.</title>
        <authorList>
            <person name="Kurbessoian T."/>
            <person name="Stajich J.E."/>
        </authorList>
    </citation>
    <scope>NUCLEOTIDE SEQUENCE</scope>
    <source>
        <strain evidence="1">JES_112</strain>
    </source>
</reference>
<keyword evidence="2" id="KW-1185">Reference proteome</keyword>
<comment type="caution">
    <text evidence="1">The sequence shown here is derived from an EMBL/GenBank/DDBJ whole genome shotgun (WGS) entry which is preliminary data.</text>
</comment>
<proteinExistence type="predicted"/>
<name>A0ACC3A4J7_9EURO</name>
<evidence type="ECO:0000313" key="1">
    <source>
        <dbReference type="EMBL" id="KAJ9655249.1"/>
    </source>
</evidence>
<evidence type="ECO:0000313" key="2">
    <source>
        <dbReference type="Proteomes" id="UP001172386"/>
    </source>
</evidence>
<dbReference type="EMBL" id="JAPDRQ010000101">
    <property type="protein sequence ID" value="KAJ9655249.1"/>
    <property type="molecule type" value="Genomic_DNA"/>
</dbReference>
<sequence>MNNHDGLRQVRTAGRSNTIWRKLPEDAFRGHLIALERLTNAVPIDTQVFELEQDATDDADTYRILSLRTEQQVADDFAFLAAVQEGAQSVAAVCLEQHLSNKSSLKARLAAIDTLDEKVKSTLNNICGILMRISTHNDASEHDCIEELFQLIIVQHHSRLLARLRSRKWLKPRYLAASHKKPLWQDLANVVHRVQHAYPRRKEQEARRQVEQDFIHLASVYEDFESCEDDEQERVITNLVQLTYELCRRPYIRDFASKLESLRPTAQIAAAIKSLHQLEKIGAYYRIAKTLISTAIRYRGLFGDISLEYLTPYASTPTSIAYESWAKTCHVHAEIQLVVDYDLCGQKAEDSAGNAIVVWPRVIGTSKYLCYLCYRFITHHGRFFVTNTHGRLYDQWTVPDLEAYEETLRARYAAVLEKIDDEVRTMSDEVGGNGLWRAEPMTSRQNLLLHDAGPSM</sequence>